<evidence type="ECO:0000259" key="1">
    <source>
        <dbReference type="Pfam" id="PF00535"/>
    </source>
</evidence>
<gene>
    <name evidence="2" type="ORF">D3870_04595</name>
</gene>
<name>A0A418WYV4_9BURK</name>
<dbReference type="InterPro" id="IPR001173">
    <property type="entry name" value="Glyco_trans_2-like"/>
</dbReference>
<feature type="domain" description="Glycosyltransferase 2-like" evidence="1">
    <location>
        <begin position="163"/>
        <end position="242"/>
    </location>
</feature>
<accession>A0A418WYV4</accession>
<evidence type="ECO:0000313" key="2">
    <source>
        <dbReference type="EMBL" id="RJG05396.1"/>
    </source>
</evidence>
<dbReference type="InterPro" id="IPR050834">
    <property type="entry name" value="Glycosyltransf_2"/>
</dbReference>
<dbReference type="PANTHER" id="PTHR43685">
    <property type="entry name" value="GLYCOSYLTRANSFERASE"/>
    <property type="match status" value="1"/>
</dbReference>
<keyword evidence="2" id="KW-0808">Transferase</keyword>
<dbReference type="Gene3D" id="3.90.550.10">
    <property type="entry name" value="Spore Coat Polysaccharide Biosynthesis Protein SpsA, Chain A"/>
    <property type="match status" value="1"/>
</dbReference>
<evidence type="ECO:0000313" key="3">
    <source>
        <dbReference type="Proteomes" id="UP000285190"/>
    </source>
</evidence>
<reference evidence="2 3" key="1">
    <citation type="submission" date="2018-09" db="EMBL/GenBank/DDBJ databases">
        <authorList>
            <person name="Zhu H."/>
        </authorList>
    </citation>
    <scope>NUCLEOTIDE SEQUENCE [LARGE SCALE GENOMIC DNA]</scope>
    <source>
        <strain evidence="2 3">K2R10-39</strain>
    </source>
</reference>
<proteinExistence type="predicted"/>
<organism evidence="2 3">
    <name type="scientific">Noviherbaspirillum cavernae</name>
    <dbReference type="NCBI Taxonomy" id="2320862"/>
    <lineage>
        <taxon>Bacteria</taxon>
        <taxon>Pseudomonadati</taxon>
        <taxon>Pseudomonadota</taxon>
        <taxon>Betaproteobacteria</taxon>
        <taxon>Burkholderiales</taxon>
        <taxon>Oxalobacteraceae</taxon>
        <taxon>Noviherbaspirillum</taxon>
    </lineage>
</organism>
<protein>
    <submittedName>
        <fullName evidence="2">Glycosyltransferase</fullName>
    </submittedName>
</protein>
<dbReference type="CDD" id="cd00761">
    <property type="entry name" value="Glyco_tranf_GTA_type"/>
    <property type="match status" value="1"/>
</dbReference>
<dbReference type="InterPro" id="IPR029044">
    <property type="entry name" value="Nucleotide-diphossugar_trans"/>
</dbReference>
<dbReference type="AlphaFoldDB" id="A0A418WYV4"/>
<dbReference type="GO" id="GO:0016740">
    <property type="term" value="F:transferase activity"/>
    <property type="evidence" value="ECO:0007669"/>
    <property type="project" value="UniProtKB-KW"/>
</dbReference>
<keyword evidence="3" id="KW-1185">Reference proteome</keyword>
<comment type="caution">
    <text evidence="2">The sequence shown here is derived from an EMBL/GenBank/DDBJ whole genome shotgun (WGS) entry which is preliminary data.</text>
</comment>
<dbReference type="Proteomes" id="UP000285190">
    <property type="component" value="Unassembled WGS sequence"/>
</dbReference>
<dbReference type="EMBL" id="QYUN01000002">
    <property type="protein sequence ID" value="RJG05396.1"/>
    <property type="molecule type" value="Genomic_DNA"/>
</dbReference>
<dbReference type="SUPFAM" id="SSF53448">
    <property type="entry name" value="Nucleotide-diphospho-sugar transferases"/>
    <property type="match status" value="1"/>
</dbReference>
<sequence>MDKSFLPACLPLVGGAPGTGPCRAAPVFLSPPVDAGWHPEPVRAMRPGRARCVQPASVQPSLVGRTPHRFHPFPCRASYRGICTRRRIHVCHARQTVPADDPKRRMKLADYLLQTNRRIDFKLGIRNVLIQRGSLDLVVFPGRLPLVSCLMVTRGRLFPSRFAVECFQRQTYANRELVLVCDTPGTEIERHCRELNDPRIRIVYPDAPSSSLGELRNLSLRAAQGEWICQWDDDDLYHPQRLDLGMAICQSMQTDALFLSRWLLWSPLARKIGVSGAREWEGSMLARKDSIPAYPALARGEDTAVTQTMIAAGRVVLADAPWLYTYVQTGANTWSDNHFDAIWKAASFVETTENYEAAMLAAASTGPHQAYAHACASHHGAMLPVAG</sequence>
<dbReference type="Pfam" id="PF00535">
    <property type="entry name" value="Glycos_transf_2"/>
    <property type="match status" value="1"/>
</dbReference>
<dbReference type="PANTHER" id="PTHR43685:SF2">
    <property type="entry name" value="GLYCOSYLTRANSFERASE 2-LIKE DOMAIN-CONTAINING PROTEIN"/>
    <property type="match status" value="1"/>
</dbReference>